<sequence>MKALPLKSLLPGLLLVAFAGHASAGVLDPECTPEKAAKSAAAKATVGVGGRCDAKEAAKDSMGLDDKKDALAGDKDDRDGVLSRDQDDADDHDKDVLQDTTRKAAGKVIKP</sequence>
<gene>
    <name evidence="3" type="ORF">ABB29_12300</name>
</gene>
<name>A0A0R0CV60_9GAMM</name>
<evidence type="ECO:0000256" key="1">
    <source>
        <dbReference type="SAM" id="MobiDB-lite"/>
    </source>
</evidence>
<dbReference type="PATRIC" id="fig|344882.3.peg.832"/>
<evidence type="ECO:0000313" key="4">
    <source>
        <dbReference type="Proteomes" id="UP000052052"/>
    </source>
</evidence>
<accession>A0A0R0CV60</accession>
<comment type="caution">
    <text evidence="3">The sequence shown here is derived from an EMBL/GenBank/DDBJ whole genome shotgun (WGS) entry which is preliminary data.</text>
</comment>
<keyword evidence="4" id="KW-1185">Reference proteome</keyword>
<dbReference type="EMBL" id="LDJL01000011">
    <property type="protein sequence ID" value="KRG69171.1"/>
    <property type="molecule type" value="Genomic_DNA"/>
</dbReference>
<dbReference type="AlphaFoldDB" id="A0A0R0CV60"/>
<evidence type="ECO:0000313" key="3">
    <source>
        <dbReference type="EMBL" id="KRG69171.1"/>
    </source>
</evidence>
<protein>
    <submittedName>
        <fullName evidence="3">Uncharacterized protein</fullName>
    </submittedName>
</protein>
<feature type="compositionally biased region" description="Basic and acidic residues" evidence="1">
    <location>
        <begin position="56"/>
        <end position="102"/>
    </location>
</feature>
<organism evidence="3 4">
    <name type="scientific">Pseudoxanthomonas dokdonensis</name>
    <dbReference type="NCBI Taxonomy" id="344882"/>
    <lineage>
        <taxon>Bacteria</taxon>
        <taxon>Pseudomonadati</taxon>
        <taxon>Pseudomonadota</taxon>
        <taxon>Gammaproteobacteria</taxon>
        <taxon>Lysobacterales</taxon>
        <taxon>Lysobacteraceae</taxon>
        <taxon>Pseudoxanthomonas</taxon>
    </lineage>
</organism>
<dbReference type="STRING" id="344882.ABB29_12300"/>
<feature type="region of interest" description="Disordered" evidence="1">
    <location>
        <begin position="56"/>
        <end position="111"/>
    </location>
</feature>
<reference evidence="3 4" key="1">
    <citation type="submission" date="2015-05" db="EMBL/GenBank/DDBJ databases">
        <title>Genome sequencing and analysis of members of genus Stenotrophomonas.</title>
        <authorList>
            <person name="Patil P.P."/>
            <person name="Midha S."/>
            <person name="Patil P.B."/>
        </authorList>
    </citation>
    <scope>NUCLEOTIDE SEQUENCE [LARGE SCALE GENOMIC DNA]</scope>
    <source>
        <strain evidence="3 4">DSM 21858</strain>
    </source>
</reference>
<feature type="signal peptide" evidence="2">
    <location>
        <begin position="1"/>
        <end position="24"/>
    </location>
</feature>
<proteinExistence type="predicted"/>
<feature type="chain" id="PRO_5006394661" evidence="2">
    <location>
        <begin position="25"/>
        <end position="111"/>
    </location>
</feature>
<keyword evidence="2" id="KW-0732">Signal</keyword>
<evidence type="ECO:0000256" key="2">
    <source>
        <dbReference type="SAM" id="SignalP"/>
    </source>
</evidence>
<dbReference type="Proteomes" id="UP000052052">
    <property type="component" value="Unassembled WGS sequence"/>
</dbReference>
<dbReference type="RefSeq" id="WP_057659385.1">
    <property type="nucleotide sequence ID" value="NZ_LDJL01000011.1"/>
</dbReference>